<dbReference type="InterPro" id="IPR050147">
    <property type="entry name" value="Ser/Thr_Dehydratase"/>
</dbReference>
<dbReference type="GO" id="GO:0004794">
    <property type="term" value="F:threonine deaminase activity"/>
    <property type="evidence" value="ECO:0007669"/>
    <property type="project" value="TreeGrafter"/>
</dbReference>
<dbReference type="GO" id="GO:0006565">
    <property type="term" value="P:L-serine catabolic process"/>
    <property type="evidence" value="ECO:0007669"/>
    <property type="project" value="TreeGrafter"/>
</dbReference>
<dbReference type="InterPro" id="IPR000634">
    <property type="entry name" value="Ser/Thr_deHydtase_PyrdxlP-BS"/>
</dbReference>
<comment type="cofactor">
    <cofactor evidence="1">
        <name>pyridoxal 5'-phosphate</name>
        <dbReference type="ChEBI" id="CHEBI:597326"/>
    </cofactor>
</comment>
<dbReference type="Pfam" id="PF00291">
    <property type="entry name" value="PALP"/>
    <property type="match status" value="1"/>
</dbReference>
<organism evidence="5 6">
    <name type="scientific">[Myrmecia] bisecta</name>
    <dbReference type="NCBI Taxonomy" id="41462"/>
    <lineage>
        <taxon>Eukaryota</taxon>
        <taxon>Viridiplantae</taxon>
        <taxon>Chlorophyta</taxon>
        <taxon>core chlorophytes</taxon>
        <taxon>Trebouxiophyceae</taxon>
        <taxon>Trebouxiales</taxon>
        <taxon>Trebouxiaceae</taxon>
        <taxon>Myrmecia</taxon>
    </lineage>
</organism>
<protein>
    <recommendedName>
        <fullName evidence="4">Tryptophan synthase beta chain-like PALP domain-containing protein</fullName>
    </recommendedName>
</protein>
<dbReference type="GO" id="GO:0003941">
    <property type="term" value="F:L-serine ammonia-lyase activity"/>
    <property type="evidence" value="ECO:0007669"/>
    <property type="project" value="TreeGrafter"/>
</dbReference>
<dbReference type="GO" id="GO:0030170">
    <property type="term" value="F:pyridoxal phosphate binding"/>
    <property type="evidence" value="ECO:0007669"/>
    <property type="project" value="InterPro"/>
</dbReference>
<feature type="domain" description="Tryptophan synthase beta chain-like PALP" evidence="4">
    <location>
        <begin position="14"/>
        <end position="291"/>
    </location>
</feature>
<dbReference type="SUPFAM" id="SSF53686">
    <property type="entry name" value="Tryptophan synthase beta subunit-like PLP-dependent enzymes"/>
    <property type="match status" value="1"/>
</dbReference>
<dbReference type="Gene3D" id="3.40.50.1100">
    <property type="match status" value="2"/>
</dbReference>
<accession>A0AAW1R6Y3</accession>
<evidence type="ECO:0000256" key="2">
    <source>
        <dbReference type="ARBA" id="ARBA00022898"/>
    </source>
</evidence>
<keyword evidence="3" id="KW-0456">Lyase</keyword>
<dbReference type="PROSITE" id="PS00165">
    <property type="entry name" value="DEHYDRATASE_SER_THR"/>
    <property type="match status" value="1"/>
</dbReference>
<dbReference type="GO" id="GO:0009097">
    <property type="term" value="P:isoleucine biosynthetic process"/>
    <property type="evidence" value="ECO:0007669"/>
    <property type="project" value="TreeGrafter"/>
</dbReference>
<dbReference type="GO" id="GO:0006567">
    <property type="term" value="P:L-threonine catabolic process"/>
    <property type="evidence" value="ECO:0007669"/>
    <property type="project" value="TreeGrafter"/>
</dbReference>
<keyword evidence="6" id="KW-1185">Reference proteome</keyword>
<proteinExistence type="predicted"/>
<dbReference type="InterPro" id="IPR001926">
    <property type="entry name" value="TrpB-like_PALP"/>
</dbReference>
<dbReference type="CDD" id="cd01562">
    <property type="entry name" value="Thr-dehyd"/>
    <property type="match status" value="1"/>
</dbReference>
<reference evidence="5 6" key="1">
    <citation type="journal article" date="2024" name="Nat. Commun.">
        <title>Phylogenomics reveals the evolutionary origins of lichenization in chlorophyte algae.</title>
        <authorList>
            <person name="Puginier C."/>
            <person name="Libourel C."/>
            <person name="Otte J."/>
            <person name="Skaloud P."/>
            <person name="Haon M."/>
            <person name="Grisel S."/>
            <person name="Petersen M."/>
            <person name="Berrin J.G."/>
            <person name="Delaux P.M."/>
            <person name="Dal Grande F."/>
            <person name="Keller J."/>
        </authorList>
    </citation>
    <scope>NUCLEOTIDE SEQUENCE [LARGE SCALE GENOMIC DNA]</scope>
    <source>
        <strain evidence="5 6">SAG 2043</strain>
    </source>
</reference>
<comment type="caution">
    <text evidence="5">The sequence shown here is derived from an EMBL/GenBank/DDBJ whole genome shotgun (WGS) entry which is preliminary data.</text>
</comment>
<dbReference type="PANTHER" id="PTHR48078">
    <property type="entry name" value="THREONINE DEHYDRATASE, MITOCHONDRIAL-RELATED"/>
    <property type="match status" value="1"/>
</dbReference>
<dbReference type="AlphaFoldDB" id="A0AAW1R6Y3"/>
<gene>
    <name evidence="5" type="ORF">WJX72_007688</name>
</gene>
<evidence type="ECO:0000313" key="5">
    <source>
        <dbReference type="EMBL" id="KAK9829755.1"/>
    </source>
</evidence>
<dbReference type="PANTHER" id="PTHR48078:SF6">
    <property type="entry name" value="L-THREONINE DEHYDRATASE CATABOLIC TDCB"/>
    <property type="match status" value="1"/>
</dbReference>
<sequence>MDGTAPARTCTPCCTAWLKLENKQATGSFKARGAANKVFSLSEQDLDRGLVTSSTGNHALAFIHACQVLSKQRHRAIAPLIYLPKTASPAKADKLRQQGAELLFYGMDCVEAELEARRVADAQGMVYVSPYNDLQVAAGQGTIAVELLQRLQHTKLDVVFVPVGGGGLISGIAAVLKSVSPNIQVVGCQPAASDVMTQSVRAGQIVDVPSGKTLSDGTAGGIEPDALTLEPCMRFVDQWVTVTEPEIAAAMLGMQRHHGMDVEGAAGVSLAAFCKLKSQLAGKYVVVVCCGGNDGSLVARFVRRQEQITLHGPVVVPPTKQALQPSAACLKLFIPQQYLERFQTLSTAECWRTAGQLNMVLELFNLGIFIAGTSAGIPVVDSIDPLDGCTYFISSYAGRWAGSDMAKWQRLYPFVSVTNLNQTSAAGGPLGKRQFGNRKEYLQLIRSNTFYHSHMWETYGMPFYEMLQHGIPVFSWAELVPPLLFQHHKNSVICSLLDEAEQCARSIEGFYCRRWSAALYEEIRATSNTLYAAETFGMRLQQAFAARQGAST</sequence>
<evidence type="ECO:0000256" key="3">
    <source>
        <dbReference type="ARBA" id="ARBA00023239"/>
    </source>
</evidence>
<evidence type="ECO:0000259" key="4">
    <source>
        <dbReference type="Pfam" id="PF00291"/>
    </source>
</evidence>
<keyword evidence="2" id="KW-0663">Pyridoxal phosphate</keyword>
<name>A0AAW1R6Y3_9CHLO</name>
<dbReference type="Proteomes" id="UP001489004">
    <property type="component" value="Unassembled WGS sequence"/>
</dbReference>
<dbReference type="EMBL" id="JALJOR010000001">
    <property type="protein sequence ID" value="KAK9829755.1"/>
    <property type="molecule type" value="Genomic_DNA"/>
</dbReference>
<dbReference type="InterPro" id="IPR036052">
    <property type="entry name" value="TrpB-like_PALP_sf"/>
</dbReference>
<evidence type="ECO:0000256" key="1">
    <source>
        <dbReference type="ARBA" id="ARBA00001933"/>
    </source>
</evidence>
<evidence type="ECO:0000313" key="6">
    <source>
        <dbReference type="Proteomes" id="UP001489004"/>
    </source>
</evidence>